<proteinExistence type="predicted"/>
<evidence type="ECO:0000313" key="9">
    <source>
        <dbReference type="Proteomes" id="UP000799777"/>
    </source>
</evidence>
<organism evidence="8 9">
    <name type="scientific">Setomelanomma holmii</name>
    <dbReference type="NCBI Taxonomy" id="210430"/>
    <lineage>
        <taxon>Eukaryota</taxon>
        <taxon>Fungi</taxon>
        <taxon>Dikarya</taxon>
        <taxon>Ascomycota</taxon>
        <taxon>Pezizomycotina</taxon>
        <taxon>Dothideomycetes</taxon>
        <taxon>Pleosporomycetidae</taxon>
        <taxon>Pleosporales</taxon>
        <taxon>Pleosporineae</taxon>
        <taxon>Phaeosphaeriaceae</taxon>
        <taxon>Setomelanomma</taxon>
    </lineage>
</organism>
<comment type="subcellular location">
    <subcellularLocation>
        <location evidence="1">Membrane</location>
        <topology evidence="1">Multi-pass membrane protein</topology>
    </subcellularLocation>
</comment>
<evidence type="ECO:0000256" key="5">
    <source>
        <dbReference type="ARBA" id="ARBA00023136"/>
    </source>
</evidence>
<keyword evidence="6" id="KW-0325">Glycoprotein</keyword>
<dbReference type="OrthoDB" id="10021397at2759"/>
<feature type="transmembrane region" description="Helical" evidence="7">
    <location>
        <begin position="264"/>
        <end position="285"/>
    </location>
</feature>
<dbReference type="GO" id="GO:0022857">
    <property type="term" value="F:transmembrane transporter activity"/>
    <property type="evidence" value="ECO:0007669"/>
    <property type="project" value="TreeGrafter"/>
</dbReference>
<evidence type="ECO:0000256" key="6">
    <source>
        <dbReference type="ARBA" id="ARBA00023180"/>
    </source>
</evidence>
<feature type="transmembrane region" description="Helical" evidence="7">
    <location>
        <begin position="297"/>
        <end position="320"/>
    </location>
</feature>
<feature type="transmembrane region" description="Helical" evidence="7">
    <location>
        <begin position="104"/>
        <end position="122"/>
    </location>
</feature>
<keyword evidence="2" id="KW-0813">Transport</keyword>
<feature type="transmembrane region" description="Helical" evidence="7">
    <location>
        <begin position="373"/>
        <end position="391"/>
    </location>
</feature>
<feature type="transmembrane region" description="Helical" evidence="7">
    <location>
        <begin position="72"/>
        <end position="97"/>
    </location>
</feature>
<dbReference type="Gene3D" id="1.20.1250.20">
    <property type="entry name" value="MFS general substrate transporter like domains"/>
    <property type="match status" value="1"/>
</dbReference>
<dbReference type="EMBL" id="ML978178">
    <property type="protein sequence ID" value="KAF2031753.1"/>
    <property type="molecule type" value="Genomic_DNA"/>
</dbReference>
<accession>A0A9P4HBX3</accession>
<keyword evidence="4 7" id="KW-1133">Transmembrane helix</keyword>
<dbReference type="PANTHER" id="PTHR23501:SF187">
    <property type="entry name" value="MAJOR FACILITATOR SUPERFAMILY (MFS) PROFILE DOMAIN-CONTAINING PROTEIN"/>
    <property type="match status" value="1"/>
</dbReference>
<evidence type="ECO:0000256" key="3">
    <source>
        <dbReference type="ARBA" id="ARBA00022692"/>
    </source>
</evidence>
<gene>
    <name evidence="8" type="ORF">EK21DRAFT_110648</name>
</gene>
<keyword evidence="5 7" id="KW-0472">Membrane</keyword>
<dbReference type="InterPro" id="IPR036259">
    <property type="entry name" value="MFS_trans_sf"/>
</dbReference>
<dbReference type="PANTHER" id="PTHR23501">
    <property type="entry name" value="MAJOR FACILITATOR SUPERFAMILY"/>
    <property type="match status" value="1"/>
</dbReference>
<comment type="caution">
    <text evidence="8">The sequence shown here is derived from an EMBL/GenBank/DDBJ whole genome shotgun (WGS) entry which is preliminary data.</text>
</comment>
<name>A0A9P4HBX3_9PLEO</name>
<dbReference type="AlphaFoldDB" id="A0A9P4HBX3"/>
<sequence>MSQIKQWQQSVRRALSSALQLIVLPPLLLLLWNHFIASADSFTLVNSTATREYLEGITTMSDATSTKRSFRFWGTFVALCILSFISALDVAIIMTALPTITSDIGGAQDVLTVLLGLIMGGIEYPWKSWRVILPLVLGTVGWIVFHIQQHFATYPSVPERLFNNRTSAIGFALTFLSSVCVQASGYFLPIFFQAVLGTTAIRSGVDFLPLTLGMLVSAVIAGIIMEKTGQYKSTHAASFAIAAVGFGLLTLLDESAAKWATFQLNLGAGLGLTLSTLLPGIMAGLPEADVASSTATYSFVRTFGYIWGVTIASIVFNGVFNQHLPHVSSSELRSQLRDGQAYGFASRAHKLRNTIPPALWFEVVEVYQKSLRVIWYVGAGICVFSFCLVWLEKSIPLRKELDTQYCIDNEGEPSANSKNMTELGIEANSSKG</sequence>
<dbReference type="GO" id="GO:0005886">
    <property type="term" value="C:plasma membrane"/>
    <property type="evidence" value="ECO:0007669"/>
    <property type="project" value="TreeGrafter"/>
</dbReference>
<keyword evidence="9" id="KW-1185">Reference proteome</keyword>
<evidence type="ECO:0000256" key="7">
    <source>
        <dbReference type="SAM" id="Phobius"/>
    </source>
</evidence>
<reference evidence="8" key="1">
    <citation type="journal article" date="2020" name="Stud. Mycol.">
        <title>101 Dothideomycetes genomes: a test case for predicting lifestyles and emergence of pathogens.</title>
        <authorList>
            <person name="Haridas S."/>
            <person name="Albert R."/>
            <person name="Binder M."/>
            <person name="Bloem J."/>
            <person name="Labutti K."/>
            <person name="Salamov A."/>
            <person name="Andreopoulos B."/>
            <person name="Baker S."/>
            <person name="Barry K."/>
            <person name="Bills G."/>
            <person name="Bluhm B."/>
            <person name="Cannon C."/>
            <person name="Castanera R."/>
            <person name="Culley D."/>
            <person name="Daum C."/>
            <person name="Ezra D."/>
            <person name="Gonzalez J."/>
            <person name="Henrissat B."/>
            <person name="Kuo A."/>
            <person name="Liang C."/>
            <person name="Lipzen A."/>
            <person name="Lutzoni F."/>
            <person name="Magnuson J."/>
            <person name="Mondo S."/>
            <person name="Nolan M."/>
            <person name="Ohm R."/>
            <person name="Pangilinan J."/>
            <person name="Park H.-J."/>
            <person name="Ramirez L."/>
            <person name="Alfaro M."/>
            <person name="Sun H."/>
            <person name="Tritt A."/>
            <person name="Yoshinaga Y."/>
            <person name="Zwiers L.-H."/>
            <person name="Turgeon B."/>
            <person name="Goodwin S."/>
            <person name="Spatafora J."/>
            <person name="Crous P."/>
            <person name="Grigoriev I."/>
        </authorList>
    </citation>
    <scope>NUCLEOTIDE SEQUENCE</scope>
    <source>
        <strain evidence="8">CBS 110217</strain>
    </source>
</reference>
<dbReference type="SUPFAM" id="SSF103473">
    <property type="entry name" value="MFS general substrate transporter"/>
    <property type="match status" value="1"/>
</dbReference>
<feature type="transmembrane region" description="Helical" evidence="7">
    <location>
        <begin position="236"/>
        <end position="252"/>
    </location>
</feature>
<feature type="transmembrane region" description="Helical" evidence="7">
    <location>
        <begin position="128"/>
        <end position="147"/>
    </location>
</feature>
<protein>
    <submittedName>
        <fullName evidence="8">MFS general substrate transporter</fullName>
    </submittedName>
</protein>
<keyword evidence="3 7" id="KW-0812">Transmembrane</keyword>
<feature type="transmembrane region" description="Helical" evidence="7">
    <location>
        <begin position="168"/>
        <end position="187"/>
    </location>
</feature>
<evidence type="ECO:0000256" key="2">
    <source>
        <dbReference type="ARBA" id="ARBA00022448"/>
    </source>
</evidence>
<evidence type="ECO:0000313" key="8">
    <source>
        <dbReference type="EMBL" id="KAF2031753.1"/>
    </source>
</evidence>
<evidence type="ECO:0000256" key="1">
    <source>
        <dbReference type="ARBA" id="ARBA00004141"/>
    </source>
</evidence>
<dbReference type="Proteomes" id="UP000799777">
    <property type="component" value="Unassembled WGS sequence"/>
</dbReference>
<feature type="transmembrane region" description="Helical" evidence="7">
    <location>
        <begin position="207"/>
        <end position="224"/>
    </location>
</feature>
<evidence type="ECO:0000256" key="4">
    <source>
        <dbReference type="ARBA" id="ARBA00022989"/>
    </source>
</evidence>